<protein>
    <recommendedName>
        <fullName evidence="5">Lipoprotein</fullName>
    </recommendedName>
</protein>
<evidence type="ECO:0000256" key="2">
    <source>
        <dbReference type="SAM" id="SignalP"/>
    </source>
</evidence>
<dbReference type="AlphaFoldDB" id="A0A084EU73"/>
<keyword evidence="1" id="KW-1133">Transmembrane helix</keyword>
<evidence type="ECO:0000313" key="4">
    <source>
        <dbReference type="Proteomes" id="UP000028534"/>
    </source>
</evidence>
<proteinExistence type="predicted"/>
<sequence length="284" mass="30001">MGKRVAMTVMMLGLWSCNAKVSDQAPTENTSAPVDNATIDGTVNMVENAAAGAENVSNSVSSDTWCAAARATLSAAECRSLAEQRDSLEQGVAAFNPPRTMMRGEATRVVLAIGAEADRAETVHAAGGTPSGAQVAPVRIGRYMRASLSGSAFTIAAIGEPGRDLGMSSSEQWEWDVTPTREGDQTLQVRVESFAQDAQGRATRLKLYQSPPIAVSVTITDRQKRSEAIGDLKGDLDDTAGLFQSLRGWLLALAGVIVAASLVVWRMRGFGKKPDDDKNNPSGS</sequence>
<dbReference type="RefSeq" id="WP_155276353.1">
    <property type="nucleotide sequence ID" value="NZ_JGVR01000001.1"/>
</dbReference>
<comment type="caution">
    <text evidence="3">The sequence shown here is derived from an EMBL/GenBank/DDBJ whole genome shotgun (WGS) entry which is preliminary data.</text>
</comment>
<dbReference type="PATRIC" id="fig|13690.10.peg.197"/>
<keyword evidence="2" id="KW-0732">Signal</keyword>
<reference evidence="3 4" key="1">
    <citation type="submission" date="2014-03" db="EMBL/GenBank/DDBJ databases">
        <title>Genome sequence of Sphingobium yanoikuyae B1.</title>
        <authorList>
            <person name="Gan H.M."/>
            <person name="Gan H.Y."/>
            <person name="Savka M.A."/>
        </authorList>
    </citation>
    <scope>NUCLEOTIDE SEQUENCE [LARGE SCALE GENOMIC DNA]</scope>
    <source>
        <strain evidence="3 4">B1</strain>
    </source>
</reference>
<evidence type="ECO:0000313" key="3">
    <source>
        <dbReference type="EMBL" id="KEZ21515.1"/>
    </source>
</evidence>
<gene>
    <name evidence="3" type="ORF">CP98_00193</name>
</gene>
<feature type="chain" id="PRO_5001774636" description="Lipoprotein" evidence="2">
    <location>
        <begin position="22"/>
        <end position="284"/>
    </location>
</feature>
<keyword evidence="1" id="KW-0472">Membrane</keyword>
<dbReference type="Proteomes" id="UP000028534">
    <property type="component" value="Unassembled WGS sequence"/>
</dbReference>
<evidence type="ECO:0000256" key="1">
    <source>
        <dbReference type="SAM" id="Phobius"/>
    </source>
</evidence>
<evidence type="ECO:0008006" key="5">
    <source>
        <dbReference type="Google" id="ProtNLM"/>
    </source>
</evidence>
<feature type="transmembrane region" description="Helical" evidence="1">
    <location>
        <begin position="246"/>
        <end position="265"/>
    </location>
</feature>
<organism evidence="3 4">
    <name type="scientific">Sphingobium yanoikuyae</name>
    <name type="common">Sphingomonas yanoikuyae</name>
    <dbReference type="NCBI Taxonomy" id="13690"/>
    <lineage>
        <taxon>Bacteria</taxon>
        <taxon>Pseudomonadati</taxon>
        <taxon>Pseudomonadota</taxon>
        <taxon>Alphaproteobacteria</taxon>
        <taxon>Sphingomonadales</taxon>
        <taxon>Sphingomonadaceae</taxon>
        <taxon>Sphingobium</taxon>
    </lineage>
</organism>
<keyword evidence="1" id="KW-0812">Transmembrane</keyword>
<feature type="signal peptide" evidence="2">
    <location>
        <begin position="1"/>
        <end position="21"/>
    </location>
</feature>
<accession>A0A084EU73</accession>
<dbReference type="EMBL" id="JGVR01000001">
    <property type="protein sequence ID" value="KEZ21515.1"/>
    <property type="molecule type" value="Genomic_DNA"/>
</dbReference>
<name>A0A084EU73_SPHYA</name>